<dbReference type="InterPro" id="IPR005548">
    <property type="entry name" value="Cell_div_FtsQ/DivIB_C"/>
</dbReference>
<dbReference type="PROSITE" id="PS51779">
    <property type="entry name" value="POTRA"/>
    <property type="match status" value="1"/>
</dbReference>
<dbReference type="AlphaFoldDB" id="A0A929FZ71"/>
<dbReference type="Gene3D" id="3.10.20.310">
    <property type="entry name" value="membrane protein fhac"/>
    <property type="match status" value="1"/>
</dbReference>
<keyword evidence="3" id="KW-0132">Cell division</keyword>
<evidence type="ECO:0000256" key="2">
    <source>
        <dbReference type="ARBA" id="ARBA00022475"/>
    </source>
</evidence>
<accession>A0A929FZ71</accession>
<protein>
    <submittedName>
        <fullName evidence="10">FtsQ-type POTRA domain-containing protein</fullName>
    </submittedName>
</protein>
<evidence type="ECO:0000256" key="8">
    <source>
        <dbReference type="SAM" id="Phobius"/>
    </source>
</evidence>
<name>A0A929FZ71_9PSEU</name>
<dbReference type="PANTHER" id="PTHR37820:SF1">
    <property type="entry name" value="CELL DIVISION PROTEIN FTSQ"/>
    <property type="match status" value="1"/>
</dbReference>
<keyword evidence="7" id="KW-0131">Cell cycle</keyword>
<dbReference type="InterPro" id="IPR050487">
    <property type="entry name" value="FtsQ_DivIB"/>
</dbReference>
<dbReference type="EMBL" id="JADEYC010000011">
    <property type="protein sequence ID" value="MBE9374255.1"/>
    <property type="molecule type" value="Genomic_DNA"/>
</dbReference>
<keyword evidence="5 8" id="KW-1133">Transmembrane helix</keyword>
<keyword evidence="4 8" id="KW-0812">Transmembrane</keyword>
<evidence type="ECO:0000256" key="3">
    <source>
        <dbReference type="ARBA" id="ARBA00022618"/>
    </source>
</evidence>
<gene>
    <name evidence="10" type="ORF">IQ251_07320</name>
</gene>
<comment type="caution">
    <text evidence="10">The sequence shown here is derived from an EMBL/GenBank/DDBJ whole genome shotgun (WGS) entry which is preliminary data.</text>
</comment>
<reference evidence="10" key="1">
    <citation type="submission" date="2020-10" db="EMBL/GenBank/DDBJ databases">
        <title>Diversity and distribution of actinomycetes associated with coral in the coast of Hainan.</title>
        <authorList>
            <person name="Li F."/>
        </authorList>
    </citation>
    <scope>NUCLEOTIDE SEQUENCE</scope>
    <source>
        <strain evidence="10">HNM0983</strain>
    </source>
</reference>
<evidence type="ECO:0000256" key="1">
    <source>
        <dbReference type="ARBA" id="ARBA00004370"/>
    </source>
</evidence>
<dbReference type="InterPro" id="IPR013685">
    <property type="entry name" value="POTRA_FtsQ_type"/>
</dbReference>
<evidence type="ECO:0000256" key="4">
    <source>
        <dbReference type="ARBA" id="ARBA00022692"/>
    </source>
</evidence>
<dbReference type="GO" id="GO:0005886">
    <property type="term" value="C:plasma membrane"/>
    <property type="evidence" value="ECO:0007669"/>
    <property type="project" value="TreeGrafter"/>
</dbReference>
<feature type="transmembrane region" description="Helical" evidence="8">
    <location>
        <begin position="14"/>
        <end position="32"/>
    </location>
</feature>
<evidence type="ECO:0000256" key="5">
    <source>
        <dbReference type="ARBA" id="ARBA00022989"/>
    </source>
</evidence>
<sequence length="226" mass="24031">MRGGAPRGPVWRRWLLPGALAVVTVLVLVLYFSPLLGVREVRVTGGSIPERDVLDAAGVEPGTPMLRVDESAVRERLARVPAVADVAVELSWPSEVLLRVVERAPQGFLAEPGGVRLVDASGVLFGRAQQPPDGLPQLHAAGGPQRAEGVRTGAAVLAALPRDVHAQLRAVHAEKPSDIHLVLQDGRRIHWGDAAEMQRKAAILPTLLSRSGDVYDVTTPALPTVA</sequence>
<proteinExistence type="predicted"/>
<dbReference type="InterPro" id="IPR034746">
    <property type="entry name" value="POTRA"/>
</dbReference>
<dbReference type="Pfam" id="PF08478">
    <property type="entry name" value="POTRA_1"/>
    <property type="match status" value="1"/>
</dbReference>
<evidence type="ECO:0000256" key="7">
    <source>
        <dbReference type="ARBA" id="ARBA00023306"/>
    </source>
</evidence>
<keyword evidence="11" id="KW-1185">Reference proteome</keyword>
<evidence type="ECO:0000313" key="11">
    <source>
        <dbReference type="Proteomes" id="UP000598360"/>
    </source>
</evidence>
<dbReference type="Proteomes" id="UP000598360">
    <property type="component" value="Unassembled WGS sequence"/>
</dbReference>
<evidence type="ECO:0000256" key="6">
    <source>
        <dbReference type="ARBA" id="ARBA00023136"/>
    </source>
</evidence>
<feature type="domain" description="POTRA" evidence="9">
    <location>
        <begin position="33"/>
        <end position="103"/>
    </location>
</feature>
<dbReference type="PANTHER" id="PTHR37820">
    <property type="entry name" value="CELL DIVISION PROTEIN DIVIB"/>
    <property type="match status" value="1"/>
</dbReference>
<comment type="subcellular location">
    <subcellularLocation>
        <location evidence="1">Membrane</location>
    </subcellularLocation>
</comment>
<evidence type="ECO:0000313" key="10">
    <source>
        <dbReference type="EMBL" id="MBE9374255.1"/>
    </source>
</evidence>
<organism evidence="10 11">
    <name type="scientific">Saccharopolyspora montiporae</name>
    <dbReference type="NCBI Taxonomy" id="2781240"/>
    <lineage>
        <taxon>Bacteria</taxon>
        <taxon>Bacillati</taxon>
        <taxon>Actinomycetota</taxon>
        <taxon>Actinomycetes</taxon>
        <taxon>Pseudonocardiales</taxon>
        <taxon>Pseudonocardiaceae</taxon>
        <taxon>Saccharopolyspora</taxon>
    </lineage>
</organism>
<dbReference type="Pfam" id="PF03799">
    <property type="entry name" value="FtsQ_DivIB_C"/>
    <property type="match status" value="1"/>
</dbReference>
<keyword evidence="6 8" id="KW-0472">Membrane</keyword>
<keyword evidence="2" id="KW-1003">Cell membrane</keyword>
<evidence type="ECO:0000259" key="9">
    <source>
        <dbReference type="PROSITE" id="PS51779"/>
    </source>
</evidence>
<dbReference type="GO" id="GO:0051301">
    <property type="term" value="P:cell division"/>
    <property type="evidence" value="ECO:0007669"/>
    <property type="project" value="UniProtKB-KW"/>
</dbReference>